<keyword evidence="2" id="KW-1185">Reference proteome</keyword>
<dbReference type="Ensembl" id="ENSPTET00000007028.1">
    <property type="protein sequence ID" value="ENSPTEP00000004526.1"/>
    <property type="gene ID" value="ENSPTEG00000005297.1"/>
</dbReference>
<evidence type="ECO:0000313" key="2">
    <source>
        <dbReference type="Proteomes" id="UP000694416"/>
    </source>
</evidence>
<organism evidence="1 2">
    <name type="scientific">Piliocolobus tephrosceles</name>
    <name type="common">Ugandan red Colobus</name>
    <dbReference type="NCBI Taxonomy" id="591936"/>
    <lineage>
        <taxon>Eukaryota</taxon>
        <taxon>Metazoa</taxon>
        <taxon>Chordata</taxon>
        <taxon>Craniata</taxon>
        <taxon>Vertebrata</taxon>
        <taxon>Euteleostomi</taxon>
        <taxon>Mammalia</taxon>
        <taxon>Eutheria</taxon>
        <taxon>Euarchontoglires</taxon>
        <taxon>Primates</taxon>
        <taxon>Haplorrhini</taxon>
        <taxon>Catarrhini</taxon>
        <taxon>Cercopithecidae</taxon>
        <taxon>Colobinae</taxon>
        <taxon>Piliocolobus</taxon>
    </lineage>
</organism>
<name>A0A8C9GHX8_9PRIM</name>
<reference evidence="1" key="2">
    <citation type="submission" date="2025-09" db="UniProtKB">
        <authorList>
            <consortium name="Ensembl"/>
        </authorList>
    </citation>
    <scope>IDENTIFICATION</scope>
</reference>
<dbReference type="Proteomes" id="UP000694416">
    <property type="component" value="Unplaced"/>
</dbReference>
<proteinExistence type="predicted"/>
<evidence type="ECO:0000313" key="1">
    <source>
        <dbReference type="Ensembl" id="ENSPTEP00000004526.1"/>
    </source>
</evidence>
<reference evidence="1" key="1">
    <citation type="submission" date="2025-08" db="UniProtKB">
        <authorList>
            <consortium name="Ensembl"/>
        </authorList>
    </citation>
    <scope>IDENTIFICATION</scope>
</reference>
<accession>A0A8C9GHX8</accession>
<protein>
    <submittedName>
        <fullName evidence="1">Uncharacterized protein</fullName>
    </submittedName>
</protein>
<sequence>VPLLPGLCPVCRHYGHMALPELQPARRFAPSQPPRQQSLLATVRNLDIFFFSFRPTNMYVCSNVLCGF</sequence>
<dbReference type="AlphaFoldDB" id="A0A8C9GHX8"/>